<keyword evidence="4" id="KW-0378">Hydrolase</keyword>
<evidence type="ECO:0000313" key="6">
    <source>
        <dbReference type="Proteomes" id="UP000284189"/>
    </source>
</evidence>
<evidence type="ECO:0000256" key="1">
    <source>
        <dbReference type="SAM" id="SignalP"/>
    </source>
</evidence>
<reference evidence="4 6" key="1">
    <citation type="submission" date="2018-08" db="EMBL/GenBank/DDBJ databases">
        <title>Proposal of Muricauda 72 sp.nov. and Muricauda NH166 sp.nov., isolated from seawater.</title>
        <authorList>
            <person name="Cheng H."/>
            <person name="Wu Y.-H."/>
            <person name="Guo L.-L."/>
            <person name="Xu X.-W."/>
        </authorList>
    </citation>
    <scope>NUCLEOTIDE SEQUENCE [LARGE SCALE GENOMIC DNA]</scope>
    <source>
        <strain evidence="4 6">NH166</strain>
    </source>
</reference>
<gene>
    <name evidence="4" type="ORF">D2U88_01555</name>
    <name evidence="5" type="ORF">FQ019_01535</name>
</gene>
<dbReference type="AlphaFoldDB" id="A0A418NCH4"/>
<proteinExistence type="predicted"/>
<dbReference type="GO" id="GO:0016052">
    <property type="term" value="P:carbohydrate catabolic process"/>
    <property type="evidence" value="ECO:0007669"/>
    <property type="project" value="InterPro"/>
</dbReference>
<organism evidence="4 6">
    <name type="scientific">Flagellimonas aequoris</name>
    <dbReference type="NCBI Taxonomy" id="2306997"/>
    <lineage>
        <taxon>Bacteria</taxon>
        <taxon>Pseudomonadati</taxon>
        <taxon>Bacteroidota</taxon>
        <taxon>Flavobacteriia</taxon>
        <taxon>Flavobacteriales</taxon>
        <taxon>Flavobacteriaceae</taxon>
        <taxon>Flagellimonas</taxon>
    </lineage>
</organism>
<sequence>MNCNCSQKGRSLQYQSNQKTNQVKQARLFLALFLFSFFLHAQDSTQVEVPKKIYMTQPLGEEDHPVIDGVLDDAAWNLVEWGDDFIEQRPDENTPPSHQTKFKIVYGQKSLYIGIRCYDSEPDKIVKRLSRRDGFEGDWIGVFIDSYHDKRTGFGFIVSAAGVKGDVLESNNGSNEDDSWNPIWYVATNVDDEGWTAEMRIPLSQIKFGNEEDQVWGLQVMRRYFRDEERSVWQRLPRDVAGFISEFGELHGLKNIEPQKQLEIQPYTVAKMETYEAEAGNPFRDGSDNDITGGLDAKIGITNDLTLDLTVHPDFGQVDADPSAIALDGFQIFFQERRPFFVENKNIFDFSISQSEAGNTFGSDNIFYSRRIGRSPQGYPSTDDGEYVDQPNNTPLIGAAKFSGKTKNGWAIGVLESVTAQRQATIINGEGDRRKEMVEPLTNYFVGRLQKDFNERNSYIGGIFTAVNRETLPQELNFLHDAAFTGGLDFKHQWNNRDWYVGGNITMSHVKGSMEAITNTQQSITHLFNRVDADHVSVDTTRTSLTGSGGNLQIGKIGNGHWKFESGATFRSPELELNDIGFQRQADDIRHYTWIGYQTLKPDKTFRQVGINYNHWTAWDFGGNHNYMQFNTNSWQNWKGNWFTNAGFNYAVVDYSNFALRGGPRLRNSPWMSFWNSINTDNRKKIRFSFFHNGRKAIDNSFKSYYMEGGFVYQPINALRISAYPSLEINHDRMQFIDNFDDVNGSPRYLNGKIDQRTLSMSFRLNYTINPNLTIQYWGQPFISRGRYGEFKHVSDPLAKGFEDRFMQYSDAQTSFADGTYSIDENLDGVTDFSFDDPDFSFVQFRSNLVIRWEYIPGSEIFLVWSQDVTQSGNPADGLLPSLGDNIFGQKPHNIFLLKATYRFVL</sequence>
<accession>A0A418NCH4</accession>
<reference evidence="5 7" key="2">
    <citation type="submission" date="2019-07" db="EMBL/GenBank/DDBJ databases">
        <title>Draft genome of two Muricauda strains isolated from deep sea.</title>
        <authorList>
            <person name="Sun C."/>
        </authorList>
    </citation>
    <scope>NUCLEOTIDE SEQUENCE [LARGE SCALE GENOMIC DNA]</scope>
    <source>
        <strain evidence="5 7">NH166</strain>
    </source>
</reference>
<evidence type="ECO:0000313" key="4">
    <source>
        <dbReference type="EMBL" id="RIV73753.1"/>
    </source>
</evidence>
<dbReference type="Pfam" id="PF06452">
    <property type="entry name" value="CBM9_1"/>
    <property type="match status" value="1"/>
</dbReference>
<keyword evidence="1" id="KW-0732">Signal</keyword>
<evidence type="ECO:0000313" key="5">
    <source>
        <dbReference type="EMBL" id="TXK07436.1"/>
    </source>
</evidence>
<dbReference type="Proteomes" id="UP000284189">
    <property type="component" value="Unassembled WGS sequence"/>
</dbReference>
<evidence type="ECO:0000313" key="7">
    <source>
        <dbReference type="Proteomes" id="UP000321528"/>
    </source>
</evidence>
<dbReference type="InterPro" id="IPR010502">
    <property type="entry name" value="Carb-bd_dom_fam9"/>
</dbReference>
<comment type="caution">
    <text evidence="4">The sequence shown here is derived from an EMBL/GenBank/DDBJ whole genome shotgun (WGS) entry which is preliminary data.</text>
</comment>
<dbReference type="GO" id="GO:0004553">
    <property type="term" value="F:hydrolase activity, hydrolyzing O-glycosyl compounds"/>
    <property type="evidence" value="ECO:0007669"/>
    <property type="project" value="InterPro"/>
</dbReference>
<dbReference type="EMBL" id="QXFJ01000008">
    <property type="protein sequence ID" value="RIV73753.1"/>
    <property type="molecule type" value="Genomic_DNA"/>
</dbReference>
<evidence type="ECO:0000259" key="3">
    <source>
        <dbReference type="Pfam" id="PF19313"/>
    </source>
</evidence>
<feature type="chain" id="PRO_5019210058" evidence="1">
    <location>
        <begin position="42"/>
        <end position="906"/>
    </location>
</feature>
<dbReference type="EMBL" id="VNWL01000007">
    <property type="protein sequence ID" value="TXK07436.1"/>
    <property type="molecule type" value="Genomic_DNA"/>
</dbReference>
<dbReference type="Proteomes" id="UP000321528">
    <property type="component" value="Unassembled WGS sequence"/>
</dbReference>
<evidence type="ECO:0000259" key="2">
    <source>
        <dbReference type="Pfam" id="PF06452"/>
    </source>
</evidence>
<feature type="domain" description="Carbohydrate-binding" evidence="2">
    <location>
        <begin position="67"/>
        <end position="221"/>
    </location>
</feature>
<dbReference type="OrthoDB" id="9786766at2"/>
<feature type="signal peptide" evidence="1">
    <location>
        <begin position="1"/>
        <end position="41"/>
    </location>
</feature>
<dbReference type="Pfam" id="PF19313">
    <property type="entry name" value="DUF5916"/>
    <property type="match status" value="1"/>
</dbReference>
<dbReference type="InterPro" id="IPR045670">
    <property type="entry name" value="DUF5916"/>
</dbReference>
<dbReference type="Gene3D" id="2.60.40.1190">
    <property type="match status" value="1"/>
</dbReference>
<feature type="domain" description="DUF5916" evidence="3">
    <location>
        <begin position="261"/>
        <end position="902"/>
    </location>
</feature>
<keyword evidence="7" id="KW-1185">Reference proteome</keyword>
<protein>
    <submittedName>
        <fullName evidence="5">Carbohydrate binding family 9 domain-containing protein</fullName>
    </submittedName>
    <submittedName>
        <fullName evidence="4">Hydrolase</fullName>
    </submittedName>
</protein>
<dbReference type="GO" id="GO:0030246">
    <property type="term" value="F:carbohydrate binding"/>
    <property type="evidence" value="ECO:0007669"/>
    <property type="project" value="InterPro"/>
</dbReference>
<dbReference type="SUPFAM" id="SSF49344">
    <property type="entry name" value="CBD9-like"/>
    <property type="match status" value="1"/>
</dbReference>
<dbReference type="CDD" id="cd09618">
    <property type="entry name" value="CBM9_like_2"/>
    <property type="match status" value="1"/>
</dbReference>
<name>A0A418NCH4_9FLAO</name>